<name>A0A8H2NSP9_PSEFL</name>
<dbReference type="InterPro" id="IPR018841">
    <property type="entry name" value="DUF2442"/>
</dbReference>
<evidence type="ECO:0008006" key="4">
    <source>
        <dbReference type="Google" id="ProtNLM"/>
    </source>
</evidence>
<sequence>MKTIKAKVQADSPVTESSLDKAIERGELRRKNSLQATAVTYLAPCLAVSFEDGSGVLLPVANYPEFDDFEGGDFASLTVGYAGTALCHEGKDLHVSIAGMISASKPLMAMAASVVASRNGRQSSAAKSEAARANGRKGGRPRKVDVVLQVPTKKPS</sequence>
<evidence type="ECO:0000313" key="2">
    <source>
        <dbReference type="EMBL" id="VVO89066.1"/>
    </source>
</evidence>
<dbReference type="Pfam" id="PF10387">
    <property type="entry name" value="DUF2442"/>
    <property type="match status" value="1"/>
</dbReference>
<organism evidence="2 3">
    <name type="scientific">Pseudomonas fluorescens</name>
    <dbReference type="NCBI Taxonomy" id="294"/>
    <lineage>
        <taxon>Bacteria</taxon>
        <taxon>Pseudomonadati</taxon>
        <taxon>Pseudomonadota</taxon>
        <taxon>Gammaproteobacteria</taxon>
        <taxon>Pseudomonadales</taxon>
        <taxon>Pseudomonadaceae</taxon>
        <taxon>Pseudomonas</taxon>
    </lineage>
</organism>
<evidence type="ECO:0000313" key="3">
    <source>
        <dbReference type="Proteomes" id="UP000325723"/>
    </source>
</evidence>
<gene>
    <name evidence="2" type="ORF">PS900_02225</name>
</gene>
<evidence type="ECO:0000256" key="1">
    <source>
        <dbReference type="SAM" id="MobiDB-lite"/>
    </source>
</evidence>
<dbReference type="EMBL" id="CABVIE010000006">
    <property type="protein sequence ID" value="VVO89066.1"/>
    <property type="molecule type" value="Genomic_DNA"/>
</dbReference>
<reference evidence="2 3" key="1">
    <citation type="submission" date="2019-09" db="EMBL/GenBank/DDBJ databases">
        <authorList>
            <person name="Chandra G."/>
            <person name="Truman W A."/>
        </authorList>
    </citation>
    <scope>NUCLEOTIDE SEQUENCE [LARGE SCALE GENOMIC DNA]</scope>
    <source>
        <strain evidence="2">PS900</strain>
    </source>
</reference>
<accession>A0A8H2NSP9</accession>
<comment type="caution">
    <text evidence="2">The sequence shown here is derived from an EMBL/GenBank/DDBJ whole genome shotgun (WGS) entry which is preliminary data.</text>
</comment>
<proteinExistence type="predicted"/>
<protein>
    <recommendedName>
        <fullName evidence="4">DUF2442 domain-containing protein</fullName>
    </recommendedName>
</protein>
<dbReference type="AlphaFoldDB" id="A0A8H2NSP9"/>
<dbReference type="RefSeq" id="WP_150757766.1">
    <property type="nucleotide sequence ID" value="NZ_CABVIE010000006.1"/>
</dbReference>
<feature type="region of interest" description="Disordered" evidence="1">
    <location>
        <begin position="118"/>
        <end position="156"/>
    </location>
</feature>
<dbReference type="Proteomes" id="UP000325723">
    <property type="component" value="Unassembled WGS sequence"/>
</dbReference>